<proteinExistence type="inferred from homology"/>
<feature type="region of interest" description="Disordered" evidence="6">
    <location>
        <begin position="361"/>
        <end position="390"/>
    </location>
</feature>
<evidence type="ECO:0000313" key="10">
    <source>
        <dbReference type="Proteomes" id="UP001652409"/>
    </source>
</evidence>
<gene>
    <name evidence="9" type="ORF">OCV61_03510</name>
</gene>
<keyword evidence="4" id="KW-0732">Signal</keyword>
<dbReference type="PANTHER" id="PTHR36108:SF13">
    <property type="entry name" value="COLOSSIN-B-RELATED"/>
    <property type="match status" value="1"/>
</dbReference>
<dbReference type="RefSeq" id="WP_158420768.1">
    <property type="nucleotide sequence ID" value="NZ_JAOQJL010000005.1"/>
</dbReference>
<dbReference type="Pfam" id="PF00746">
    <property type="entry name" value="Gram_pos_anchor"/>
    <property type="match status" value="1"/>
</dbReference>
<evidence type="ECO:0000256" key="5">
    <source>
        <dbReference type="ARBA" id="ARBA00023088"/>
    </source>
</evidence>
<dbReference type="InterPro" id="IPR019931">
    <property type="entry name" value="LPXTG_anchor"/>
</dbReference>
<keyword evidence="5" id="KW-0572">Peptidoglycan-anchor</keyword>
<keyword evidence="10" id="KW-1185">Reference proteome</keyword>
<evidence type="ECO:0000256" key="1">
    <source>
        <dbReference type="ARBA" id="ARBA00007257"/>
    </source>
</evidence>
<dbReference type="Proteomes" id="UP001652409">
    <property type="component" value="Unassembled WGS sequence"/>
</dbReference>
<reference evidence="9 10" key="1">
    <citation type="journal article" date="2021" name="ISME Commun">
        <title>Automated analysis of genomic sequences facilitates high-throughput and comprehensive description of bacteria.</title>
        <authorList>
            <person name="Hitch T.C.A."/>
        </authorList>
    </citation>
    <scope>NUCLEOTIDE SEQUENCE [LARGE SCALE GENOMIC DNA]</scope>
    <source>
        <strain evidence="9 10">Sanger_23</strain>
    </source>
</reference>
<keyword evidence="3" id="KW-0964">Secreted</keyword>
<evidence type="ECO:0000256" key="2">
    <source>
        <dbReference type="ARBA" id="ARBA00022512"/>
    </source>
</evidence>
<dbReference type="SUPFAM" id="SSF49478">
    <property type="entry name" value="Cna protein B-type domain"/>
    <property type="match status" value="1"/>
</dbReference>
<accession>A0ABT2TS59</accession>
<evidence type="ECO:0000256" key="4">
    <source>
        <dbReference type="ARBA" id="ARBA00022729"/>
    </source>
</evidence>
<name>A0ABT2TS59_9FIRM</name>
<protein>
    <submittedName>
        <fullName evidence="9">SpaA isopeptide-forming pilin-related protein</fullName>
    </submittedName>
</protein>
<keyword evidence="7" id="KW-0812">Transmembrane</keyword>
<evidence type="ECO:0000256" key="7">
    <source>
        <dbReference type="SAM" id="Phobius"/>
    </source>
</evidence>
<feature type="domain" description="Gram-positive cocci surface proteins LPxTG" evidence="8">
    <location>
        <begin position="387"/>
        <end position="422"/>
    </location>
</feature>
<keyword evidence="2" id="KW-0134">Cell wall</keyword>
<evidence type="ECO:0000256" key="3">
    <source>
        <dbReference type="ARBA" id="ARBA00022525"/>
    </source>
</evidence>
<dbReference type="EMBL" id="JAOQJL010000005">
    <property type="protein sequence ID" value="MCU6764476.1"/>
    <property type="molecule type" value="Genomic_DNA"/>
</dbReference>
<dbReference type="Pfam" id="PF17802">
    <property type="entry name" value="SpaA"/>
    <property type="match status" value="4"/>
</dbReference>
<dbReference type="PANTHER" id="PTHR36108">
    <property type="entry name" value="COLOSSIN-B-RELATED"/>
    <property type="match status" value="1"/>
</dbReference>
<evidence type="ECO:0000259" key="8">
    <source>
        <dbReference type="PROSITE" id="PS50847"/>
    </source>
</evidence>
<dbReference type="InterPro" id="IPR013783">
    <property type="entry name" value="Ig-like_fold"/>
</dbReference>
<feature type="non-terminal residue" evidence="9">
    <location>
        <position position="1"/>
    </location>
</feature>
<organism evidence="9 10">
    <name type="scientific">Blautia ammoniilytica</name>
    <dbReference type="NCBI Taxonomy" id="2981782"/>
    <lineage>
        <taxon>Bacteria</taxon>
        <taxon>Bacillati</taxon>
        <taxon>Bacillota</taxon>
        <taxon>Clostridia</taxon>
        <taxon>Lachnospirales</taxon>
        <taxon>Lachnospiraceae</taxon>
        <taxon>Blautia</taxon>
    </lineage>
</organism>
<keyword evidence="7" id="KW-1133">Transmembrane helix</keyword>
<dbReference type="NCBIfam" id="TIGR01167">
    <property type="entry name" value="LPXTG_anchor"/>
    <property type="match status" value="1"/>
</dbReference>
<comment type="similarity">
    <text evidence="1">Belongs to the serine-aspartate repeat-containing protein (SDr) family.</text>
</comment>
<dbReference type="Gene3D" id="2.60.40.10">
    <property type="entry name" value="Immunoglobulins"/>
    <property type="match status" value="4"/>
</dbReference>
<sequence length="422" mass="46976">IKNAKGEVLLEKDSLIEQRVTDEKGQITFTADLPVDGKYYVKEIFAPDGFITTDEVQEFTFEYAGEDQAEVSYDFIFENQPTTVELTKTDLTTGKELPGAHLKVTDSDGNTVDEWTSTEESHVIKELVVGKEYTMTETKPADGYVTAESITFTVENTAEVQKHEMKDDVTKVQISKTDITGETEIPGAKLTVLDKDDQVVESWTSTEEAHYIEKLPIGKYTLREEQAPKGYLLTSDVTFEVKDTGEIQKVAMKDDTAKGKVILNKADKSSGEPLKGVEFELRDSKGKVLETLKTDAAGHAESKLYEIATFKNGKYDTAIKYYLVETKTLDGYTLDQTKHEVTFAYVNDSTPVVEVTFNLTNEKPEVPETPNTPDTPQSHEETKVSNAPKTGDSTNIWLPILLLVISTGGMAGLYISRKRKTK</sequence>
<dbReference type="PROSITE" id="PS50847">
    <property type="entry name" value="GRAM_POS_ANCHORING"/>
    <property type="match status" value="1"/>
</dbReference>
<comment type="caution">
    <text evidence="9">The sequence shown here is derived from an EMBL/GenBank/DDBJ whole genome shotgun (WGS) entry which is preliminary data.</text>
</comment>
<dbReference type="InterPro" id="IPR041033">
    <property type="entry name" value="SpaA_PFL_dom_1"/>
</dbReference>
<keyword evidence="7" id="KW-0472">Membrane</keyword>
<evidence type="ECO:0000256" key="6">
    <source>
        <dbReference type="SAM" id="MobiDB-lite"/>
    </source>
</evidence>
<feature type="transmembrane region" description="Helical" evidence="7">
    <location>
        <begin position="396"/>
        <end position="415"/>
    </location>
</feature>
<evidence type="ECO:0000313" key="9">
    <source>
        <dbReference type="EMBL" id="MCU6764476.1"/>
    </source>
</evidence>